<protein>
    <recommendedName>
        <fullName evidence="3">AdoMet_MTases domain containing protein</fullName>
    </recommendedName>
</protein>
<gene>
    <name evidence="2" type="ORF">UFOVP1185_4</name>
    <name evidence="1" type="ORF">UFOVP461_36</name>
</gene>
<evidence type="ECO:0000313" key="1">
    <source>
        <dbReference type="EMBL" id="CAB4144503.1"/>
    </source>
</evidence>
<sequence length="189" mass="20907">MITLADFDAEFGKYLDTTLRWGAFRTIAADLIARGRPVNIVETGCAREPDNWGGDGQSTLVWDWLLDKVGGTGLSMDISAASCHAAAAQVQHFKVACVDSVVGLRTMVEPETIDFLYLDSYDLTETIDSPTHHLAELASVYPRLPSGCLIAVDDCVNEQHGKHRFIRDWLVRMGVQPVLRGYVTVWVKP</sequence>
<accession>A0A6J5QX34</accession>
<dbReference type="SUPFAM" id="SSF53335">
    <property type="entry name" value="S-adenosyl-L-methionine-dependent methyltransferases"/>
    <property type="match status" value="1"/>
</dbReference>
<reference evidence="2" key="1">
    <citation type="submission" date="2020-05" db="EMBL/GenBank/DDBJ databases">
        <authorList>
            <person name="Chiriac C."/>
            <person name="Salcher M."/>
            <person name="Ghai R."/>
            <person name="Kavagutti S V."/>
        </authorList>
    </citation>
    <scope>NUCLEOTIDE SEQUENCE</scope>
</reference>
<dbReference type="EMBL" id="LR796425">
    <property type="protein sequence ID" value="CAB4144503.1"/>
    <property type="molecule type" value="Genomic_DNA"/>
</dbReference>
<name>A0A6J5QX34_9CAUD</name>
<evidence type="ECO:0000313" key="2">
    <source>
        <dbReference type="EMBL" id="CAB4189219.1"/>
    </source>
</evidence>
<evidence type="ECO:0008006" key="3">
    <source>
        <dbReference type="Google" id="ProtNLM"/>
    </source>
</evidence>
<proteinExistence type="predicted"/>
<dbReference type="InterPro" id="IPR029063">
    <property type="entry name" value="SAM-dependent_MTases_sf"/>
</dbReference>
<dbReference type="Gene3D" id="3.40.50.150">
    <property type="entry name" value="Vaccinia Virus protein VP39"/>
    <property type="match status" value="1"/>
</dbReference>
<organism evidence="2">
    <name type="scientific">uncultured Caudovirales phage</name>
    <dbReference type="NCBI Taxonomy" id="2100421"/>
    <lineage>
        <taxon>Viruses</taxon>
        <taxon>Duplodnaviria</taxon>
        <taxon>Heunggongvirae</taxon>
        <taxon>Uroviricota</taxon>
        <taxon>Caudoviricetes</taxon>
        <taxon>Peduoviridae</taxon>
        <taxon>Maltschvirus</taxon>
        <taxon>Maltschvirus maltsch</taxon>
    </lineage>
</organism>
<dbReference type="EMBL" id="LR797133">
    <property type="protein sequence ID" value="CAB4189219.1"/>
    <property type="molecule type" value="Genomic_DNA"/>
</dbReference>